<evidence type="ECO:0000313" key="1">
    <source>
        <dbReference type="EMBL" id="SOC40021.1"/>
    </source>
</evidence>
<dbReference type="OrthoDB" id="8097803at2"/>
<name>A0A285UIE4_9HYPH</name>
<proteinExistence type="predicted"/>
<gene>
    <name evidence="1" type="ORF">SAMN05892877_106339</name>
</gene>
<evidence type="ECO:0000313" key="2">
    <source>
        <dbReference type="Proteomes" id="UP000219167"/>
    </source>
</evidence>
<accession>A0A285UIE4</accession>
<keyword evidence="2" id="KW-1185">Reference proteome</keyword>
<dbReference type="Proteomes" id="UP000219167">
    <property type="component" value="Unassembled WGS sequence"/>
</dbReference>
<organism evidence="1 2">
    <name type="scientific">Rhizobium subbaraonis</name>
    <dbReference type="NCBI Taxonomy" id="908946"/>
    <lineage>
        <taxon>Bacteria</taxon>
        <taxon>Pseudomonadati</taxon>
        <taxon>Pseudomonadota</taxon>
        <taxon>Alphaproteobacteria</taxon>
        <taxon>Hyphomicrobiales</taxon>
        <taxon>Rhizobiaceae</taxon>
        <taxon>Rhizobium/Agrobacterium group</taxon>
        <taxon>Rhizobium</taxon>
    </lineage>
</organism>
<dbReference type="EMBL" id="OBQD01000006">
    <property type="protein sequence ID" value="SOC40021.1"/>
    <property type="molecule type" value="Genomic_DNA"/>
</dbReference>
<dbReference type="AlphaFoldDB" id="A0A285UIE4"/>
<sequence>MEIHSKKIESDVLHFSELSEGHTLEGWGISGVSKILKELVEGSYGYDYLNTDIVVAFYRHIQPRMLPGDEVRVDLAENDVLNIRFEHDGVLESYPNLFLYHES</sequence>
<dbReference type="RefSeq" id="WP_097139377.1">
    <property type="nucleotide sequence ID" value="NZ_OBQD01000006.1"/>
</dbReference>
<protein>
    <submittedName>
        <fullName evidence="1">Uncharacterized protein</fullName>
    </submittedName>
</protein>
<reference evidence="1 2" key="1">
    <citation type="submission" date="2017-08" db="EMBL/GenBank/DDBJ databases">
        <authorList>
            <person name="de Groot N.N."/>
        </authorList>
    </citation>
    <scope>NUCLEOTIDE SEQUENCE [LARGE SCALE GENOMIC DNA]</scope>
    <source>
        <strain evidence="1 2">JC85</strain>
    </source>
</reference>